<evidence type="ECO:0000313" key="2">
    <source>
        <dbReference type="EMBL" id="QNT93610.1"/>
    </source>
</evidence>
<organism evidence="2 3">
    <name type="scientific">Streptomyces griseofuscus</name>
    <dbReference type="NCBI Taxonomy" id="146922"/>
    <lineage>
        <taxon>Bacteria</taxon>
        <taxon>Bacillati</taxon>
        <taxon>Actinomycetota</taxon>
        <taxon>Actinomycetes</taxon>
        <taxon>Kitasatosporales</taxon>
        <taxon>Streptomycetaceae</taxon>
        <taxon>Streptomyces</taxon>
    </lineage>
</organism>
<feature type="region of interest" description="Disordered" evidence="1">
    <location>
        <begin position="1"/>
        <end position="56"/>
    </location>
</feature>
<feature type="compositionally biased region" description="Low complexity" evidence="1">
    <location>
        <begin position="17"/>
        <end position="27"/>
    </location>
</feature>
<accession>A0A7H1PZY0</accession>
<dbReference type="EMBL" id="CP051006">
    <property type="protein sequence ID" value="QNT93610.1"/>
    <property type="molecule type" value="Genomic_DNA"/>
</dbReference>
<evidence type="ECO:0000313" key="3">
    <source>
        <dbReference type="Proteomes" id="UP000516422"/>
    </source>
</evidence>
<name>A0A7H1PZY0_9ACTN</name>
<gene>
    <name evidence="2" type="ORF">HEP81_03303</name>
</gene>
<sequence>MGTGDAPERTEGREGRTAAAAGFRGATGVSGWPARNMSPRQAGERPRLYGRATQVG</sequence>
<reference evidence="2 3" key="1">
    <citation type="submission" date="2020-04" db="EMBL/GenBank/DDBJ databases">
        <title>Characterization and engineering of Streptomyces griseofuscus DSM40191 as a potential heterologous host for expression of BGCs.</title>
        <authorList>
            <person name="Gren T."/>
            <person name="Whitford C.M."/>
            <person name="Mohite O.S."/>
            <person name="Joergensen T.S."/>
            <person name="Nielsen J.B."/>
            <person name="Lee S.Y."/>
            <person name="Weber T."/>
        </authorList>
    </citation>
    <scope>NUCLEOTIDE SEQUENCE [LARGE SCALE GENOMIC DNA]</scope>
    <source>
        <strain evidence="2 3">DSM 40191</strain>
    </source>
</reference>
<dbReference type="KEGG" id="sgf:HEP81_03303"/>
<dbReference type="AlphaFoldDB" id="A0A7H1PZY0"/>
<dbReference type="Proteomes" id="UP000516422">
    <property type="component" value="Chromosome"/>
</dbReference>
<proteinExistence type="predicted"/>
<protein>
    <submittedName>
        <fullName evidence="2">Uncharacterized protein</fullName>
    </submittedName>
</protein>
<feature type="compositionally biased region" description="Basic and acidic residues" evidence="1">
    <location>
        <begin position="1"/>
        <end position="16"/>
    </location>
</feature>
<evidence type="ECO:0000256" key="1">
    <source>
        <dbReference type="SAM" id="MobiDB-lite"/>
    </source>
</evidence>